<dbReference type="Pfam" id="PF08327">
    <property type="entry name" value="AHSA1"/>
    <property type="match status" value="1"/>
</dbReference>
<dbReference type="Proteomes" id="UP001602119">
    <property type="component" value="Unassembled WGS sequence"/>
</dbReference>
<dbReference type="CDD" id="cd08900">
    <property type="entry name" value="SRPBCC_CalC_Aha1-like_7"/>
    <property type="match status" value="1"/>
</dbReference>
<dbReference type="EMBL" id="JBIAXI010000034">
    <property type="protein sequence ID" value="MFF4778593.1"/>
    <property type="molecule type" value="Genomic_DNA"/>
</dbReference>
<reference evidence="3 4" key="1">
    <citation type="submission" date="2024-10" db="EMBL/GenBank/DDBJ databases">
        <title>The Natural Products Discovery Center: Release of the First 8490 Sequenced Strains for Exploring Actinobacteria Biosynthetic Diversity.</title>
        <authorList>
            <person name="Kalkreuter E."/>
            <person name="Kautsar S.A."/>
            <person name="Yang D."/>
            <person name="Bader C.D."/>
            <person name="Teijaro C.N."/>
            <person name="Fluegel L."/>
            <person name="Davis C.M."/>
            <person name="Simpson J.R."/>
            <person name="Lauterbach L."/>
            <person name="Steele A.D."/>
            <person name="Gui C."/>
            <person name="Meng S."/>
            <person name="Li G."/>
            <person name="Viehrig K."/>
            <person name="Ye F."/>
            <person name="Su P."/>
            <person name="Kiefer A.F."/>
            <person name="Nichols A."/>
            <person name="Cepeda A.J."/>
            <person name="Yan W."/>
            <person name="Fan B."/>
            <person name="Jiang Y."/>
            <person name="Adhikari A."/>
            <person name="Zheng C.-J."/>
            <person name="Schuster L."/>
            <person name="Cowan T.M."/>
            <person name="Smanski M.J."/>
            <person name="Chevrette M.G."/>
            <person name="De Carvalho L.P.S."/>
            <person name="Shen B."/>
        </authorList>
    </citation>
    <scope>NUCLEOTIDE SEQUENCE [LARGE SCALE GENOMIC DNA]</scope>
    <source>
        <strain evidence="3 4">NPDC001281</strain>
    </source>
</reference>
<dbReference type="InterPro" id="IPR023393">
    <property type="entry name" value="START-like_dom_sf"/>
</dbReference>
<keyword evidence="4" id="KW-1185">Reference proteome</keyword>
<name>A0ABW6VGU5_MICFU</name>
<proteinExistence type="inferred from homology"/>
<accession>A0ABW6VGU5</accession>
<dbReference type="InterPro" id="IPR013538">
    <property type="entry name" value="ASHA1/2-like_C"/>
</dbReference>
<organism evidence="3 4">
    <name type="scientific">Microtetraspora fusca</name>
    <dbReference type="NCBI Taxonomy" id="1997"/>
    <lineage>
        <taxon>Bacteria</taxon>
        <taxon>Bacillati</taxon>
        <taxon>Actinomycetota</taxon>
        <taxon>Actinomycetes</taxon>
        <taxon>Streptosporangiales</taxon>
        <taxon>Streptosporangiaceae</taxon>
        <taxon>Microtetraspora</taxon>
    </lineage>
</organism>
<sequence length="154" mass="17258">MTDRVVIHATFALERRYAASPATVFAAWADPEAKARWFAGPDAEHELDFRIGGREVNRGRHDGGPMLTFESWYRDIVPNERIVYTSTLSAGQELATVSLTTVEFTPEGGDTRLLLTEQGTFLDGHEEPSWREQGTGNWLDALATELLRIDAQHQ</sequence>
<gene>
    <name evidence="3" type="ORF">ACFY05_37795</name>
</gene>
<dbReference type="RefSeq" id="WP_387347170.1">
    <property type="nucleotide sequence ID" value="NZ_JBIAXI010000034.1"/>
</dbReference>
<evidence type="ECO:0000313" key="4">
    <source>
        <dbReference type="Proteomes" id="UP001602119"/>
    </source>
</evidence>
<dbReference type="SUPFAM" id="SSF55961">
    <property type="entry name" value="Bet v1-like"/>
    <property type="match status" value="1"/>
</dbReference>
<evidence type="ECO:0000259" key="2">
    <source>
        <dbReference type="Pfam" id="PF08327"/>
    </source>
</evidence>
<feature type="domain" description="Activator of Hsp90 ATPase homologue 1/2-like C-terminal" evidence="2">
    <location>
        <begin position="19"/>
        <end position="145"/>
    </location>
</feature>
<comment type="caution">
    <text evidence="3">The sequence shown here is derived from an EMBL/GenBank/DDBJ whole genome shotgun (WGS) entry which is preliminary data.</text>
</comment>
<dbReference type="Gene3D" id="3.30.530.20">
    <property type="match status" value="1"/>
</dbReference>
<comment type="similarity">
    <text evidence="1">Belongs to the AHA1 family.</text>
</comment>
<protein>
    <submittedName>
        <fullName evidence="3">SRPBCC family protein</fullName>
    </submittedName>
</protein>
<evidence type="ECO:0000313" key="3">
    <source>
        <dbReference type="EMBL" id="MFF4778593.1"/>
    </source>
</evidence>
<evidence type="ECO:0000256" key="1">
    <source>
        <dbReference type="ARBA" id="ARBA00006817"/>
    </source>
</evidence>